<gene>
    <name evidence="6" type="ORF">PPSIR1_28851</name>
</gene>
<reference evidence="6 7" key="1">
    <citation type="submission" date="2007-06" db="EMBL/GenBank/DDBJ databases">
        <authorList>
            <person name="Shimkets L."/>
            <person name="Ferriera S."/>
            <person name="Johnson J."/>
            <person name="Kravitz S."/>
            <person name="Beeson K."/>
            <person name="Sutton G."/>
            <person name="Rogers Y.-H."/>
            <person name="Friedman R."/>
            <person name="Frazier M."/>
            <person name="Venter J.C."/>
        </authorList>
    </citation>
    <scope>NUCLEOTIDE SEQUENCE [LARGE SCALE GENOMIC DNA]</scope>
    <source>
        <strain evidence="6 7">SIR-1</strain>
    </source>
</reference>
<proteinExistence type="inferred from homology"/>
<dbReference type="InterPro" id="IPR036388">
    <property type="entry name" value="WH-like_DNA-bd_sf"/>
</dbReference>
<dbReference type="GO" id="GO:0043565">
    <property type="term" value="F:sequence-specific DNA binding"/>
    <property type="evidence" value="ECO:0007669"/>
    <property type="project" value="TreeGrafter"/>
</dbReference>
<evidence type="ECO:0000259" key="5">
    <source>
        <dbReference type="PROSITE" id="PS50931"/>
    </source>
</evidence>
<dbReference type="InterPro" id="IPR058163">
    <property type="entry name" value="LysR-type_TF_proteobact-type"/>
</dbReference>
<dbReference type="InterPro" id="IPR036390">
    <property type="entry name" value="WH_DNA-bd_sf"/>
</dbReference>
<evidence type="ECO:0000256" key="2">
    <source>
        <dbReference type="ARBA" id="ARBA00023015"/>
    </source>
</evidence>
<dbReference type="eggNOG" id="COG0583">
    <property type="taxonomic scope" value="Bacteria"/>
</dbReference>
<evidence type="ECO:0000313" key="6">
    <source>
        <dbReference type="EMBL" id="EDM75715.1"/>
    </source>
</evidence>
<dbReference type="STRING" id="391625.PPSIR1_28851"/>
<keyword evidence="3" id="KW-0238">DNA-binding</keyword>
<dbReference type="Proteomes" id="UP000005801">
    <property type="component" value="Unassembled WGS sequence"/>
</dbReference>
<dbReference type="SUPFAM" id="SSF46785">
    <property type="entry name" value="Winged helix' DNA-binding domain"/>
    <property type="match status" value="1"/>
</dbReference>
<dbReference type="EMBL" id="ABCS01000083">
    <property type="protein sequence ID" value="EDM75715.1"/>
    <property type="molecule type" value="Genomic_DNA"/>
</dbReference>
<comment type="similarity">
    <text evidence="1">Belongs to the LysR transcriptional regulatory family.</text>
</comment>
<dbReference type="Pfam" id="PF03466">
    <property type="entry name" value="LysR_substrate"/>
    <property type="match status" value="1"/>
</dbReference>
<dbReference type="Gene3D" id="3.40.190.290">
    <property type="match status" value="1"/>
</dbReference>
<evidence type="ECO:0000256" key="1">
    <source>
        <dbReference type="ARBA" id="ARBA00009437"/>
    </source>
</evidence>
<dbReference type="GO" id="GO:0006351">
    <property type="term" value="P:DNA-templated transcription"/>
    <property type="evidence" value="ECO:0007669"/>
    <property type="project" value="TreeGrafter"/>
</dbReference>
<dbReference type="PROSITE" id="PS50931">
    <property type="entry name" value="HTH_LYSR"/>
    <property type="match status" value="1"/>
</dbReference>
<dbReference type="Pfam" id="PF00126">
    <property type="entry name" value="HTH_1"/>
    <property type="match status" value="1"/>
</dbReference>
<dbReference type="AlphaFoldDB" id="A6GEK7"/>
<feature type="domain" description="HTH lysR-type" evidence="5">
    <location>
        <begin position="1"/>
        <end position="58"/>
    </location>
</feature>
<name>A6GEK7_9BACT</name>
<keyword evidence="7" id="KW-1185">Reference proteome</keyword>
<dbReference type="PANTHER" id="PTHR30537">
    <property type="entry name" value="HTH-TYPE TRANSCRIPTIONAL REGULATOR"/>
    <property type="match status" value="1"/>
</dbReference>
<keyword evidence="4" id="KW-0804">Transcription</keyword>
<dbReference type="Gene3D" id="1.10.10.10">
    <property type="entry name" value="Winged helix-like DNA-binding domain superfamily/Winged helix DNA-binding domain"/>
    <property type="match status" value="1"/>
</dbReference>
<accession>A6GEK7</accession>
<dbReference type="SUPFAM" id="SSF53850">
    <property type="entry name" value="Periplasmic binding protein-like II"/>
    <property type="match status" value="1"/>
</dbReference>
<dbReference type="RefSeq" id="WP_006975147.1">
    <property type="nucleotide sequence ID" value="NZ_ABCS01000083.1"/>
</dbReference>
<comment type="caution">
    <text evidence="6">The sequence shown here is derived from an EMBL/GenBank/DDBJ whole genome shotgun (WGS) entry which is preliminary data.</text>
</comment>
<dbReference type="GO" id="GO:0003700">
    <property type="term" value="F:DNA-binding transcription factor activity"/>
    <property type="evidence" value="ECO:0007669"/>
    <property type="project" value="InterPro"/>
</dbReference>
<dbReference type="PANTHER" id="PTHR30537:SF3">
    <property type="entry name" value="TRANSCRIPTIONAL REGULATORY PROTEIN"/>
    <property type="match status" value="1"/>
</dbReference>
<evidence type="ECO:0000256" key="3">
    <source>
        <dbReference type="ARBA" id="ARBA00023125"/>
    </source>
</evidence>
<sequence length="324" mass="35561">MDLDELRAFLAVAKTGSFLAAAQELRQPRATLRRRVNALEARAGVTLFERSNSGVSLTQPGALLADNGRELLQQAGALLSSLREVDSEPSGELRVVLPEGAPVTGLTPLIQVMRMRYPKLRATIHFSDDPLRAQDDFHLAAHFGVRTPKGPWTAFPLARMRMGLLASADYLRRNGTPERVEDLAEHTLMSWLCPSEDPGRWPCANGHYCEVEPAMTSANSSLLRRCAHAGMGIAMVPDVGMPDVGNEDSEALVPVLPEQVGRAHDLRLVIHEALASSPRLSAIVRETQRFVDMMRAAETRVEKLCARLQDGRSRIQSAFEQSAV</sequence>
<dbReference type="InterPro" id="IPR005119">
    <property type="entry name" value="LysR_subst-bd"/>
</dbReference>
<keyword evidence="2" id="KW-0805">Transcription regulation</keyword>
<evidence type="ECO:0000256" key="4">
    <source>
        <dbReference type="ARBA" id="ARBA00023163"/>
    </source>
</evidence>
<protein>
    <submittedName>
        <fullName evidence="6">Transcriptional regulator, LysR family protein</fullName>
    </submittedName>
</protein>
<organism evidence="6 7">
    <name type="scientific">Plesiocystis pacifica SIR-1</name>
    <dbReference type="NCBI Taxonomy" id="391625"/>
    <lineage>
        <taxon>Bacteria</taxon>
        <taxon>Pseudomonadati</taxon>
        <taxon>Myxococcota</taxon>
        <taxon>Polyangia</taxon>
        <taxon>Nannocystales</taxon>
        <taxon>Nannocystaceae</taxon>
        <taxon>Plesiocystis</taxon>
    </lineage>
</organism>
<evidence type="ECO:0000313" key="7">
    <source>
        <dbReference type="Proteomes" id="UP000005801"/>
    </source>
</evidence>
<dbReference type="InterPro" id="IPR000847">
    <property type="entry name" value="LysR_HTH_N"/>
</dbReference>